<feature type="transmembrane region" description="Helical" evidence="1">
    <location>
        <begin position="216"/>
        <end position="239"/>
    </location>
</feature>
<comment type="caution">
    <text evidence="2">The sequence shown here is derived from an EMBL/GenBank/DDBJ whole genome shotgun (WGS) entry which is preliminary data.</text>
</comment>
<keyword evidence="1" id="KW-0472">Membrane</keyword>
<gene>
    <name evidence="2" type="ORF">SASPL_145546</name>
</gene>
<feature type="transmembrane region" description="Helical" evidence="1">
    <location>
        <begin position="110"/>
        <end position="133"/>
    </location>
</feature>
<evidence type="ECO:0000313" key="3">
    <source>
        <dbReference type="Proteomes" id="UP000298416"/>
    </source>
</evidence>
<keyword evidence="1" id="KW-1133">Transmembrane helix</keyword>
<dbReference type="PANTHER" id="PTHR34370:SF2">
    <property type="entry name" value="GAG-POL POLYPROTEIN_RETROTRANSPOSON"/>
    <property type="match status" value="1"/>
</dbReference>
<dbReference type="AlphaFoldDB" id="A0A8X8WHX6"/>
<dbReference type="EMBL" id="PNBA02000017">
    <property type="protein sequence ID" value="KAG6394955.1"/>
    <property type="molecule type" value="Genomic_DNA"/>
</dbReference>
<keyword evidence="3" id="KW-1185">Reference proteome</keyword>
<evidence type="ECO:0000313" key="2">
    <source>
        <dbReference type="EMBL" id="KAG6394955.1"/>
    </source>
</evidence>
<proteinExistence type="predicted"/>
<protein>
    <submittedName>
        <fullName evidence="2">Uncharacterized protein</fullName>
    </submittedName>
</protein>
<organism evidence="2">
    <name type="scientific">Salvia splendens</name>
    <name type="common">Scarlet sage</name>
    <dbReference type="NCBI Taxonomy" id="180675"/>
    <lineage>
        <taxon>Eukaryota</taxon>
        <taxon>Viridiplantae</taxon>
        <taxon>Streptophyta</taxon>
        <taxon>Embryophyta</taxon>
        <taxon>Tracheophyta</taxon>
        <taxon>Spermatophyta</taxon>
        <taxon>Magnoliopsida</taxon>
        <taxon>eudicotyledons</taxon>
        <taxon>Gunneridae</taxon>
        <taxon>Pentapetalae</taxon>
        <taxon>asterids</taxon>
        <taxon>lamiids</taxon>
        <taxon>Lamiales</taxon>
        <taxon>Lamiaceae</taxon>
        <taxon>Nepetoideae</taxon>
        <taxon>Mentheae</taxon>
        <taxon>Salviinae</taxon>
        <taxon>Salvia</taxon>
        <taxon>Salvia subgen. Calosphace</taxon>
        <taxon>core Calosphace</taxon>
    </lineage>
</organism>
<keyword evidence="1" id="KW-0812">Transmembrane</keyword>
<reference evidence="2" key="1">
    <citation type="submission" date="2018-01" db="EMBL/GenBank/DDBJ databases">
        <authorList>
            <person name="Mao J.F."/>
        </authorList>
    </citation>
    <scope>NUCLEOTIDE SEQUENCE</scope>
    <source>
        <strain evidence="2">Huo1</strain>
        <tissue evidence="2">Leaf</tissue>
    </source>
</reference>
<evidence type="ECO:0000256" key="1">
    <source>
        <dbReference type="SAM" id="Phobius"/>
    </source>
</evidence>
<dbReference type="PANTHER" id="PTHR34370">
    <property type="entry name" value="OS04G0600100 PROTEIN"/>
    <property type="match status" value="1"/>
</dbReference>
<dbReference type="Proteomes" id="UP000298416">
    <property type="component" value="Unassembled WGS sequence"/>
</dbReference>
<name>A0A8X8WHX6_SALSN</name>
<sequence>MSISLALNPVTCAVVHFRPPPQMPLFSAARFAGIPFSTKTHLLRLCSTTSTNTVYVLRKVDAMLEMRPCSSGYDGGPVEKLGSNGRDDTSQAASSNEILARLKRYGISGVLSYGLLNTAYYLTTFLVVCYTLICQTALNSDFLTELTDRFYVTPAPAKMGYLAAAERFLKVMAMVWAGSQVTKLIRAGGALALSPFVDRGLSWFTNKMGFESQGKAFMVIAGFCFGLAFLMFVIVTLLWA</sequence>
<reference evidence="2" key="2">
    <citation type="submission" date="2020-08" db="EMBL/GenBank/DDBJ databases">
        <title>Plant Genome Project.</title>
        <authorList>
            <person name="Zhang R.-G."/>
        </authorList>
    </citation>
    <scope>NUCLEOTIDE SEQUENCE</scope>
    <source>
        <strain evidence="2">Huo1</strain>
        <tissue evidence="2">Leaf</tissue>
    </source>
</reference>
<accession>A0A8X8WHX6</accession>